<proteinExistence type="predicted"/>
<gene>
    <name evidence="5" type="ORF">NEMVEDRAFT_v1g225032</name>
</gene>
<dbReference type="OrthoDB" id="5989083at2759"/>
<keyword evidence="1" id="KW-1015">Disulfide bond</keyword>
<evidence type="ECO:0000313" key="6">
    <source>
        <dbReference type="Proteomes" id="UP000001593"/>
    </source>
</evidence>
<dbReference type="Proteomes" id="UP000001593">
    <property type="component" value="Unassembled WGS sequence"/>
</dbReference>
<dbReference type="PANTHER" id="PTHR45902:SF2">
    <property type="entry name" value="G-PROTEIN COUPLED RECEPTORS FAMILY 2 PROFILE 2 DOMAIN-CONTAINING PROTEIN"/>
    <property type="match status" value="1"/>
</dbReference>
<evidence type="ECO:0000256" key="1">
    <source>
        <dbReference type="ARBA" id="ARBA00023157"/>
    </source>
</evidence>
<dbReference type="PROSITE" id="PS50958">
    <property type="entry name" value="SMB_2"/>
    <property type="match status" value="1"/>
</dbReference>
<protein>
    <recommendedName>
        <fullName evidence="4">SMB domain-containing protein</fullName>
    </recommendedName>
</protein>
<evidence type="ECO:0000256" key="3">
    <source>
        <dbReference type="SAM" id="SignalP"/>
    </source>
</evidence>
<feature type="domain" description="SMB" evidence="4">
    <location>
        <begin position="176"/>
        <end position="223"/>
    </location>
</feature>
<dbReference type="InParanoid" id="A8DV42"/>
<dbReference type="InterPro" id="IPR053231">
    <property type="entry name" value="GPCR_LN-TM7"/>
</dbReference>
<evidence type="ECO:0000256" key="2">
    <source>
        <dbReference type="SAM" id="MobiDB-lite"/>
    </source>
</evidence>
<dbReference type="PANTHER" id="PTHR45902">
    <property type="entry name" value="LATROPHILIN RECEPTOR-LIKE PROTEIN A"/>
    <property type="match status" value="1"/>
</dbReference>
<dbReference type="SMART" id="SM00201">
    <property type="entry name" value="SO"/>
    <property type="match status" value="1"/>
</dbReference>
<reference evidence="5 6" key="1">
    <citation type="journal article" date="2007" name="Science">
        <title>Sea anemone genome reveals ancestral eumetazoan gene repertoire and genomic organization.</title>
        <authorList>
            <person name="Putnam N.H."/>
            <person name="Srivastava M."/>
            <person name="Hellsten U."/>
            <person name="Dirks B."/>
            <person name="Chapman J."/>
            <person name="Salamov A."/>
            <person name="Terry A."/>
            <person name="Shapiro H."/>
            <person name="Lindquist E."/>
            <person name="Kapitonov V.V."/>
            <person name="Jurka J."/>
            <person name="Genikhovich G."/>
            <person name="Grigoriev I.V."/>
            <person name="Lucas S.M."/>
            <person name="Steele R.E."/>
            <person name="Finnerty J.R."/>
            <person name="Technau U."/>
            <person name="Martindale M.Q."/>
            <person name="Rokhsar D.S."/>
        </authorList>
    </citation>
    <scope>NUCLEOTIDE SEQUENCE [LARGE SCALE GENOMIC DNA]</scope>
    <source>
        <strain evidence="6">CH2 X CH6</strain>
    </source>
</reference>
<feature type="chain" id="PRO_5002720868" description="SMB domain-containing protein" evidence="3">
    <location>
        <begin position="27"/>
        <end position="737"/>
    </location>
</feature>
<dbReference type="InterPro" id="IPR001212">
    <property type="entry name" value="Somatomedin_B_dom"/>
</dbReference>
<dbReference type="EMBL" id="DS475902">
    <property type="protein sequence ID" value="EDO26436.1"/>
    <property type="molecule type" value="Genomic_DNA"/>
</dbReference>
<dbReference type="AlphaFoldDB" id="A8DV42"/>
<evidence type="ECO:0000313" key="5">
    <source>
        <dbReference type="EMBL" id="EDO26436.1"/>
    </source>
</evidence>
<feature type="non-terminal residue" evidence="5">
    <location>
        <position position="737"/>
    </location>
</feature>
<keyword evidence="6" id="KW-1185">Reference proteome</keyword>
<organism evidence="5 6">
    <name type="scientific">Nematostella vectensis</name>
    <name type="common">Starlet sea anemone</name>
    <dbReference type="NCBI Taxonomy" id="45351"/>
    <lineage>
        <taxon>Eukaryota</taxon>
        <taxon>Metazoa</taxon>
        <taxon>Cnidaria</taxon>
        <taxon>Anthozoa</taxon>
        <taxon>Hexacorallia</taxon>
        <taxon>Actiniaria</taxon>
        <taxon>Edwardsiidae</taxon>
        <taxon>Nematostella</taxon>
    </lineage>
</organism>
<keyword evidence="3" id="KW-0732">Signal</keyword>
<dbReference type="KEGG" id="nve:5496843"/>
<name>A8DV42_NEMVE</name>
<dbReference type="Pfam" id="PF01033">
    <property type="entry name" value="Somatomedin_B"/>
    <property type="match status" value="1"/>
</dbReference>
<sequence>MNLSLPLTTVALLFFQTTQFYSKANGKKGEENGLSEVLQDSVRGELLLRIRQRQNEDKHQVKDVSKDSLTASNILFGLPRKRTNNDKTFQKHLKKWVLEFPRKSINEDKQRQGVEHLKNKKTMRKLRDLHSISSEIDSRTRLNRKRRDINEPEIRNSSGGASARRSPGRVWSVCSRERSCLGKCKNPPASSVSHQLSCYCDMDCVRYSDCCADYHFFCLSNLTGNFSFYNIQRNSNNDSSVNTQGAEVDGFRGTSTHHLKCFKWPTDEVNNEGAIGLWMIHQCPTSFRDNKIKAMCSRLSDFAVVKSLQTLMDSRPVHYNGVVYRNRFCAECHGYHQNVVDPFSFALDCDSKPPNTMTSDEVIQFMLSYCKIDWKIPDKTERRYCFQTKSTCPSNDRGCNATRCEGGVPGIVHWNDDNYRDIFCVGHKIRPFVNCGPLNRRNPGILPQNIPTKPFSIIFNFRKNAQETEIRYEEKCPEGEVLDPYMDVCSGDFRHQPPEESASESYRILLWLRPVHTNDRDQSIASSKFEKSLIETFGEAWSFTNVEDLELVEKPQQHKGHFDAVLVDEKMTGGGAGYISLDRVLNFTSEFNMTINGAVYVVFNALKRMTSCPNLLKFNQSEYKMLSSPRGVVYINTTGEVLHPKDYYTNATDWKPTTGAPGTIYVCRRRQVWQTRLANCSGVFIPREEFMHLPNQSIYVNVSKKTYDLQEYFIENGTAYVCTKVTSSREVVKKNRE</sequence>
<dbReference type="InterPro" id="IPR036024">
    <property type="entry name" value="Somatomedin_B-like_dom_sf"/>
</dbReference>
<accession>A8DV42</accession>
<dbReference type="HOGENOM" id="CLU_376690_0_0_1"/>
<evidence type="ECO:0000259" key="4">
    <source>
        <dbReference type="PROSITE" id="PS50958"/>
    </source>
</evidence>
<dbReference type="SUPFAM" id="SSF90188">
    <property type="entry name" value="Somatomedin B domain"/>
    <property type="match status" value="1"/>
</dbReference>
<dbReference type="PROSITE" id="PS00524">
    <property type="entry name" value="SMB_1"/>
    <property type="match status" value="1"/>
</dbReference>
<dbReference type="Gene3D" id="4.10.410.20">
    <property type="match status" value="1"/>
</dbReference>
<feature type="signal peptide" evidence="3">
    <location>
        <begin position="1"/>
        <end position="26"/>
    </location>
</feature>
<feature type="region of interest" description="Disordered" evidence="2">
    <location>
        <begin position="137"/>
        <end position="166"/>
    </location>
</feature>